<evidence type="ECO:0000256" key="1">
    <source>
        <dbReference type="SAM" id="MobiDB-lite"/>
    </source>
</evidence>
<dbReference type="EMBL" id="APWK03000007">
    <property type="protein sequence ID" value="PHH55835.1"/>
    <property type="molecule type" value="Genomic_DNA"/>
</dbReference>
<comment type="caution">
    <text evidence="2">The sequence shown here is derived from an EMBL/GenBank/DDBJ whole genome shotgun (WGS) entry which is preliminary data.</text>
</comment>
<dbReference type="AlphaFoldDB" id="A0A2C5XGZ7"/>
<feature type="compositionally biased region" description="Polar residues" evidence="1">
    <location>
        <begin position="29"/>
        <end position="39"/>
    </location>
</feature>
<accession>A0A2C5XGZ7</accession>
<reference evidence="2 3" key="2">
    <citation type="journal article" date="2013" name="IMA Fungus">
        <title>IMA Genome-F 1: Ceratocystis fimbriata: Draft nuclear genome sequence for the plant pathogen, Ceratocystis fimbriata.</title>
        <authorList>
            <person name="Wilken P.M."/>
            <person name="Steenkamp E.T."/>
            <person name="Wingfield M.J."/>
            <person name="de Beer Z.W."/>
            <person name="Wingfield B.D."/>
        </authorList>
    </citation>
    <scope>NUCLEOTIDE SEQUENCE [LARGE SCALE GENOMIC DNA]</scope>
    <source>
        <strain evidence="2 3">CBS 114723</strain>
    </source>
</reference>
<gene>
    <name evidence="2" type="ORF">CFIMG_002641RA</name>
</gene>
<protein>
    <submittedName>
        <fullName evidence="2">Uncharacterized protein</fullName>
    </submittedName>
</protein>
<proteinExistence type="predicted"/>
<sequence>MDGRESEAEKKGPQLAEAGARRLRASELEASQGQALTGHSRNRGEVTMISSQIDEANEARSEN</sequence>
<keyword evidence="3" id="KW-1185">Reference proteome</keyword>
<evidence type="ECO:0000313" key="3">
    <source>
        <dbReference type="Proteomes" id="UP000222788"/>
    </source>
</evidence>
<feature type="region of interest" description="Disordered" evidence="1">
    <location>
        <begin position="1"/>
        <end position="63"/>
    </location>
</feature>
<feature type="compositionally biased region" description="Basic and acidic residues" evidence="1">
    <location>
        <begin position="1"/>
        <end position="12"/>
    </location>
</feature>
<organism evidence="2 3">
    <name type="scientific">Ceratocystis fimbriata CBS 114723</name>
    <dbReference type="NCBI Taxonomy" id="1035309"/>
    <lineage>
        <taxon>Eukaryota</taxon>
        <taxon>Fungi</taxon>
        <taxon>Dikarya</taxon>
        <taxon>Ascomycota</taxon>
        <taxon>Pezizomycotina</taxon>
        <taxon>Sordariomycetes</taxon>
        <taxon>Hypocreomycetidae</taxon>
        <taxon>Microascales</taxon>
        <taxon>Ceratocystidaceae</taxon>
        <taxon>Ceratocystis</taxon>
    </lineage>
</organism>
<evidence type="ECO:0000313" key="2">
    <source>
        <dbReference type="EMBL" id="PHH55835.1"/>
    </source>
</evidence>
<reference evidence="2 3" key="1">
    <citation type="journal article" date="2013" name="Fungal Biol.">
        <title>Analysis of microsatellite markers in the genome of the plant pathogen Ceratocystis fimbriata.</title>
        <authorList>
            <person name="Simpson M.C."/>
            <person name="Wilken P.M."/>
            <person name="Coetzee M.P."/>
            <person name="Wingfield M.J."/>
            <person name="Wingfield B.D."/>
        </authorList>
    </citation>
    <scope>NUCLEOTIDE SEQUENCE [LARGE SCALE GENOMIC DNA]</scope>
    <source>
        <strain evidence="2 3">CBS 114723</strain>
    </source>
</reference>
<name>A0A2C5XGZ7_9PEZI</name>
<dbReference type="Proteomes" id="UP000222788">
    <property type="component" value="Unassembled WGS sequence"/>
</dbReference>